<evidence type="ECO:0000313" key="1">
    <source>
        <dbReference type="EMBL" id="BCO11271.1"/>
    </source>
</evidence>
<gene>
    <name evidence="1" type="ORF">GEOBRER4_n1270</name>
</gene>
<proteinExistence type="predicted"/>
<evidence type="ECO:0000313" key="2">
    <source>
        <dbReference type="Proteomes" id="UP000515472"/>
    </source>
</evidence>
<keyword evidence="2" id="KW-1185">Reference proteome</keyword>
<organism evidence="1 2">
    <name type="scientific">Citrifermentans bremense</name>
    <dbReference type="NCBI Taxonomy" id="60035"/>
    <lineage>
        <taxon>Bacteria</taxon>
        <taxon>Pseudomonadati</taxon>
        <taxon>Thermodesulfobacteriota</taxon>
        <taxon>Desulfuromonadia</taxon>
        <taxon>Geobacterales</taxon>
        <taxon>Geobacteraceae</taxon>
        <taxon>Citrifermentans</taxon>
    </lineage>
</organism>
<dbReference type="EMBL" id="AP023213">
    <property type="protein sequence ID" value="BCO11271.1"/>
    <property type="molecule type" value="Genomic_DNA"/>
</dbReference>
<name>A0A7R7FS13_9BACT</name>
<protein>
    <submittedName>
        <fullName evidence="1">Uncharacterized protein</fullName>
    </submittedName>
</protein>
<dbReference type="Proteomes" id="UP000515472">
    <property type="component" value="Chromosome"/>
</dbReference>
<sequence>MNLFRSEDHVKNWALYNPDSADSIMPLSTWAEVFSGPLCTSRLQPDYLSRIHEHASQLVASLKKLGKEGPFWMPE</sequence>
<reference evidence="1 2" key="1">
    <citation type="submission" date="2020-06" db="EMBL/GenBank/DDBJ databases">
        <title>Interaction of electrochemicaly active bacteria, Geobacter bremensis R4 on different carbon anode.</title>
        <authorList>
            <person name="Meng L."/>
            <person name="Yoshida N."/>
        </authorList>
    </citation>
    <scope>NUCLEOTIDE SEQUENCE [LARGE SCALE GENOMIC DNA]</scope>
    <source>
        <strain evidence="1 2">R4</strain>
    </source>
</reference>
<accession>A0A7R7FS13</accession>
<dbReference type="AlphaFoldDB" id="A0A7R7FS13"/>